<dbReference type="Gene3D" id="2.40.30.170">
    <property type="match status" value="1"/>
</dbReference>
<dbReference type="Pfam" id="PF25973">
    <property type="entry name" value="BSH_CzcB"/>
    <property type="match status" value="1"/>
</dbReference>
<dbReference type="Gene3D" id="2.40.50.100">
    <property type="match status" value="1"/>
</dbReference>
<dbReference type="PANTHER" id="PTHR30469:SF12">
    <property type="entry name" value="MULTIDRUG RESISTANCE PROTEIN MDTA"/>
    <property type="match status" value="1"/>
</dbReference>
<dbReference type="InterPro" id="IPR058627">
    <property type="entry name" value="MdtA-like_C"/>
</dbReference>
<protein>
    <submittedName>
        <fullName evidence="4">Efflux RND transporter periplasmic adaptor subunit</fullName>
    </submittedName>
</protein>
<dbReference type="Gene3D" id="2.40.420.20">
    <property type="match status" value="1"/>
</dbReference>
<dbReference type="Proteomes" id="UP000501130">
    <property type="component" value="Chromosome"/>
</dbReference>
<reference evidence="4 5" key="1">
    <citation type="submission" date="2020-05" db="EMBL/GenBank/DDBJ databases">
        <title>Compete genome of Limnobacter sp. SAORIC-580.</title>
        <authorList>
            <person name="Song J."/>
            <person name="Cho J.-C."/>
        </authorList>
    </citation>
    <scope>NUCLEOTIDE SEQUENCE [LARGE SCALE GENOMIC DNA]</scope>
    <source>
        <strain evidence="4 5">SAORIC-580</strain>
    </source>
</reference>
<accession>A0ABX6N4N0</accession>
<evidence type="ECO:0000313" key="5">
    <source>
        <dbReference type="Proteomes" id="UP000501130"/>
    </source>
</evidence>
<proteinExistence type="inferred from homology"/>
<dbReference type="Pfam" id="PF25967">
    <property type="entry name" value="RND-MFP_C"/>
    <property type="match status" value="1"/>
</dbReference>
<organism evidence="4 5">
    <name type="scientific">Limnobacter profundi</name>
    <dbReference type="NCBI Taxonomy" id="2732163"/>
    <lineage>
        <taxon>Bacteria</taxon>
        <taxon>Pseudomonadati</taxon>
        <taxon>Pseudomonadota</taxon>
        <taxon>Betaproteobacteria</taxon>
        <taxon>Burkholderiales</taxon>
        <taxon>Burkholderiaceae</taxon>
        <taxon>Limnobacter</taxon>
    </lineage>
</organism>
<dbReference type="PANTHER" id="PTHR30469">
    <property type="entry name" value="MULTIDRUG RESISTANCE PROTEIN MDTA"/>
    <property type="match status" value="1"/>
</dbReference>
<evidence type="ECO:0000259" key="2">
    <source>
        <dbReference type="Pfam" id="PF25967"/>
    </source>
</evidence>
<dbReference type="EMBL" id="CP053084">
    <property type="protein sequence ID" value="QJR29016.1"/>
    <property type="molecule type" value="Genomic_DNA"/>
</dbReference>
<gene>
    <name evidence="4" type="ORF">HKT17_04485</name>
</gene>
<dbReference type="InterPro" id="IPR058647">
    <property type="entry name" value="BSH_CzcB-like"/>
</dbReference>
<sequence length="399" mass="42824">MSDQSFFKRKWVQIGLAIGVVALGVIGSEVLVATAPTASRKPPEKVARLVTTEPVKAGDYTVSLLGYGVVEPEQQITLQARVSGTVQSIGPKFVPGASFKKGEVLVQLDNTDYRIELQTAQAALAQAQSTLTSELGNQVVAQSDFELLGLNVDERERALILRKPQLEAAKATVQSAQAGVERAKVNLERTILRAPFDGVVVSREASVGAQVSATTALGVLASSEAYWISVAVPQADLKWIKFPEGKQAGSTVCVSDASSREDGCHKGTVLNLQTSVQDNGRQAQVLVEVPRNNNKNLQPLLLAQYVKVRFDGIELRNVFKLAPSSVHDNTVWVNDNGELDIRPVNIAFRSAEYVLIDRGLNNGESIVTSNLGSPVNRMAIRTNEPPNNATTPAPAAVKP</sequence>
<dbReference type="Gene3D" id="1.10.287.470">
    <property type="entry name" value="Helix hairpin bin"/>
    <property type="match status" value="1"/>
</dbReference>
<name>A0ABX6N4N0_9BURK</name>
<comment type="similarity">
    <text evidence="1">Belongs to the membrane fusion protein (MFP) (TC 8.A.1) family.</text>
</comment>
<dbReference type="NCBIfam" id="TIGR01730">
    <property type="entry name" value="RND_mfp"/>
    <property type="match status" value="1"/>
</dbReference>
<dbReference type="RefSeq" id="WP_171098158.1">
    <property type="nucleotide sequence ID" value="NZ_CP053084.1"/>
</dbReference>
<keyword evidence="5" id="KW-1185">Reference proteome</keyword>
<evidence type="ECO:0000259" key="3">
    <source>
        <dbReference type="Pfam" id="PF25973"/>
    </source>
</evidence>
<dbReference type="SUPFAM" id="SSF111369">
    <property type="entry name" value="HlyD-like secretion proteins"/>
    <property type="match status" value="1"/>
</dbReference>
<evidence type="ECO:0000313" key="4">
    <source>
        <dbReference type="EMBL" id="QJR29016.1"/>
    </source>
</evidence>
<evidence type="ECO:0000256" key="1">
    <source>
        <dbReference type="ARBA" id="ARBA00009477"/>
    </source>
</evidence>
<dbReference type="InterPro" id="IPR006143">
    <property type="entry name" value="RND_pump_MFP"/>
</dbReference>
<feature type="domain" description="CzcB-like barrel-sandwich hybrid" evidence="3">
    <location>
        <begin position="77"/>
        <end position="220"/>
    </location>
</feature>
<feature type="domain" description="Multidrug resistance protein MdtA-like C-terminal permuted SH3" evidence="2">
    <location>
        <begin position="328"/>
        <end position="371"/>
    </location>
</feature>